<organism evidence="1 2">
    <name type="scientific">Hygrophoropsis aurantiaca</name>
    <dbReference type="NCBI Taxonomy" id="72124"/>
    <lineage>
        <taxon>Eukaryota</taxon>
        <taxon>Fungi</taxon>
        <taxon>Dikarya</taxon>
        <taxon>Basidiomycota</taxon>
        <taxon>Agaricomycotina</taxon>
        <taxon>Agaricomycetes</taxon>
        <taxon>Agaricomycetidae</taxon>
        <taxon>Boletales</taxon>
        <taxon>Coniophorineae</taxon>
        <taxon>Hygrophoropsidaceae</taxon>
        <taxon>Hygrophoropsis</taxon>
    </lineage>
</organism>
<comment type="caution">
    <text evidence="1">The sequence shown here is derived from an EMBL/GenBank/DDBJ whole genome shotgun (WGS) entry which is preliminary data.</text>
</comment>
<name>A0ACB8A5Z0_9AGAM</name>
<evidence type="ECO:0000313" key="1">
    <source>
        <dbReference type="EMBL" id="KAH7908513.1"/>
    </source>
</evidence>
<gene>
    <name evidence="1" type="ORF">BJ138DRAFT_1137071</name>
</gene>
<proteinExistence type="predicted"/>
<evidence type="ECO:0000313" key="2">
    <source>
        <dbReference type="Proteomes" id="UP000790377"/>
    </source>
</evidence>
<dbReference type="EMBL" id="MU267817">
    <property type="protein sequence ID" value="KAH7908513.1"/>
    <property type="molecule type" value="Genomic_DNA"/>
</dbReference>
<protein>
    <submittedName>
        <fullName evidence="1">Acyl-CoA dehydrogenase NM domain-like protein</fullName>
    </submittedName>
</protein>
<accession>A0ACB8A5Z0</accession>
<keyword evidence="2" id="KW-1185">Reference proteome</keyword>
<dbReference type="Proteomes" id="UP000790377">
    <property type="component" value="Unassembled WGS sequence"/>
</dbReference>
<reference evidence="1" key="1">
    <citation type="journal article" date="2021" name="New Phytol.">
        <title>Evolutionary innovations through gain and loss of genes in the ectomycorrhizal Boletales.</title>
        <authorList>
            <person name="Wu G."/>
            <person name="Miyauchi S."/>
            <person name="Morin E."/>
            <person name="Kuo A."/>
            <person name="Drula E."/>
            <person name="Varga T."/>
            <person name="Kohler A."/>
            <person name="Feng B."/>
            <person name="Cao Y."/>
            <person name="Lipzen A."/>
            <person name="Daum C."/>
            <person name="Hundley H."/>
            <person name="Pangilinan J."/>
            <person name="Johnson J."/>
            <person name="Barry K."/>
            <person name="LaButti K."/>
            <person name="Ng V."/>
            <person name="Ahrendt S."/>
            <person name="Min B."/>
            <person name="Choi I.G."/>
            <person name="Park H."/>
            <person name="Plett J.M."/>
            <person name="Magnuson J."/>
            <person name="Spatafora J.W."/>
            <person name="Nagy L.G."/>
            <person name="Henrissat B."/>
            <person name="Grigoriev I.V."/>
            <person name="Yang Z.L."/>
            <person name="Xu J."/>
            <person name="Martin F.M."/>
        </authorList>
    </citation>
    <scope>NUCLEOTIDE SEQUENCE</scope>
    <source>
        <strain evidence="1">ATCC 28755</strain>
    </source>
</reference>
<sequence length="564" mass="62107">MPATSTTSLPHLPIFQVHAQDKLLPQQEATLSFQRAKQIAAAYSLTDNDIRSLSPAFWNMHADPITCLDFAATTLLTIQLNLAAGTVATYVREQPHLRTVLDDLLRFDVSGQFCLTELDHGLDAINIETTATLLEDGGFELHTPHFGASKFMPPTVPCGIPTVAVVFAKLLVEGNNCGIRPFLVQLNDGTHMCPGVSAHLLPSRRAPKHINHSITSFNRVRLPNTALLGGITGSGNYRLDFFQAIWRVAVGTMSLAAIPVSSLQIAAFIAGRYSQRRTVVGTEGQLIPLISFRTQHAPILIALAQSFVLKEFWRYATSFFSDQSNDPRVRHAIAAALKAIFVQHGQTANLALSDRCGAQGLFDHNQICTLHAEIRGIAIAEGDILALSIRLSTELLLERYEMPKPVHSSSLLFRHEDGLLSENREILARIGAHRSAEYESLVLPHAEKIVQSIGHRMAYDTATLAGLDPRITDLYQISSIRLDEAWYVENAGFSRSAQFEAEDKAIRAAMPLLDTWLEDTGIQPYIRAPIVCAERWATFVEQLDTFSGIPVVATSINQHSNARL</sequence>